<evidence type="ECO:0000313" key="2">
    <source>
        <dbReference type="Proteomes" id="UP000269396"/>
    </source>
</evidence>
<dbReference type="AlphaFoldDB" id="A0A183Q2M1"/>
<protein>
    <submittedName>
        <fullName evidence="1">Uncharacterized protein</fullName>
    </submittedName>
</protein>
<gene>
    <name evidence="1" type="ORF">SMTD_LOCUS20857</name>
</gene>
<accession>A0A183Q2M1</accession>
<organism evidence="1 2">
    <name type="scientific">Schistosoma mattheei</name>
    <dbReference type="NCBI Taxonomy" id="31246"/>
    <lineage>
        <taxon>Eukaryota</taxon>
        <taxon>Metazoa</taxon>
        <taxon>Spiralia</taxon>
        <taxon>Lophotrochozoa</taxon>
        <taxon>Platyhelminthes</taxon>
        <taxon>Trematoda</taxon>
        <taxon>Digenea</taxon>
        <taxon>Strigeidida</taxon>
        <taxon>Schistosomatoidea</taxon>
        <taxon>Schistosomatidae</taxon>
        <taxon>Schistosoma</taxon>
    </lineage>
</organism>
<proteinExistence type="predicted"/>
<name>A0A183Q2M1_9TREM</name>
<dbReference type="Proteomes" id="UP000269396">
    <property type="component" value="Unassembled WGS sequence"/>
</dbReference>
<reference evidence="1 2" key="1">
    <citation type="submission" date="2018-11" db="EMBL/GenBank/DDBJ databases">
        <authorList>
            <consortium name="Pathogen Informatics"/>
        </authorList>
    </citation>
    <scope>NUCLEOTIDE SEQUENCE [LARGE SCALE GENOMIC DNA]</scope>
    <source>
        <strain>Denwood</strain>
        <strain evidence="2">Zambia</strain>
    </source>
</reference>
<dbReference type="EMBL" id="UZAL01045551">
    <property type="protein sequence ID" value="VDP83523.1"/>
    <property type="molecule type" value="Genomic_DNA"/>
</dbReference>
<keyword evidence="2" id="KW-1185">Reference proteome</keyword>
<evidence type="ECO:0000313" key="1">
    <source>
        <dbReference type="EMBL" id="VDP83523.1"/>
    </source>
</evidence>
<sequence>MAISPIRRNKENFQIVGVSACFAIPPTIPEILQNRHLHQQFGNFLYNDTTNHSGDIAKQALPPTIWKFSLFRLIGEIATNNIKQFFNDTTNHSGDIAKQALPPTILKFSMLSLIGEIGTNNIKQFSQRYHQPFRRYCKTGTLHQQFENFLCLYYWWRSHLSDETKKIFKLLVYVPVLQYLRNGWSYRCENCFILLVAISPRNKENLKIVGGSACFAIPPTIPEILQNRHLHQQFGNFLYNDTTNHSGDIAKQALPPTILKYNDTTNHSGDIAKQALTPTIWKFSQRYDQPFRRYCETGTSTNNFKIFYA</sequence>